<name>A0A8H7MHC4_9PLEO</name>
<feature type="region of interest" description="Disordered" evidence="1">
    <location>
        <begin position="63"/>
        <end position="144"/>
    </location>
</feature>
<evidence type="ECO:0000313" key="3">
    <source>
        <dbReference type="EMBL" id="KAF9693292.1"/>
    </source>
</evidence>
<keyword evidence="2" id="KW-0812">Transmembrane</keyword>
<proteinExistence type="predicted"/>
<feature type="compositionally biased region" description="Polar residues" evidence="1">
    <location>
        <begin position="122"/>
        <end position="135"/>
    </location>
</feature>
<evidence type="ECO:0000256" key="2">
    <source>
        <dbReference type="SAM" id="Phobius"/>
    </source>
</evidence>
<evidence type="ECO:0000313" key="4">
    <source>
        <dbReference type="Proteomes" id="UP000651452"/>
    </source>
</evidence>
<keyword evidence="2" id="KW-0472">Membrane</keyword>
<protein>
    <submittedName>
        <fullName evidence="3">Uncharacterized protein</fullName>
    </submittedName>
</protein>
<dbReference type="Proteomes" id="UP000651452">
    <property type="component" value="Unassembled WGS sequence"/>
</dbReference>
<dbReference type="EMBL" id="RZGK01000016">
    <property type="protein sequence ID" value="KAF9693292.1"/>
    <property type="molecule type" value="Genomic_DNA"/>
</dbReference>
<dbReference type="OrthoDB" id="3796998at2759"/>
<comment type="caution">
    <text evidence="3">The sequence shown here is derived from an EMBL/GenBank/DDBJ whole genome shotgun (WGS) entry which is preliminary data.</text>
</comment>
<sequence>MPAIAHLAPRFLAGSSSGGISGTAIAVLVCVGIVPVIALIWVCIWLLFFYGNGRNCCCMRRKKAATEPEMPESPVTSNEALNEKTDYTLPQRPTTAYRAESGSSTERPRDSRGTLKKHQPRASVQSQWSSHSTIPVVQEPKPFV</sequence>
<reference evidence="3" key="1">
    <citation type="submission" date="2018-12" db="EMBL/GenBank/DDBJ databases">
        <authorList>
            <person name="Syme R.A."/>
            <person name="Farfan-Caceres L."/>
            <person name="Lichtenzveig J."/>
        </authorList>
    </citation>
    <scope>NUCLEOTIDE SEQUENCE</scope>
    <source>
        <strain evidence="3">Al4</strain>
    </source>
</reference>
<reference evidence="3" key="2">
    <citation type="submission" date="2020-09" db="EMBL/GenBank/DDBJ databases">
        <title>Reference genome assembly for Australian Ascochyta lentis isolate Al4.</title>
        <authorList>
            <person name="Lee R.C."/>
            <person name="Farfan-Caceres L.M."/>
            <person name="Debler J.W."/>
            <person name="Williams A.H."/>
            <person name="Henares B.M."/>
        </authorList>
    </citation>
    <scope>NUCLEOTIDE SEQUENCE</scope>
    <source>
        <strain evidence="3">Al4</strain>
    </source>
</reference>
<keyword evidence="2" id="KW-1133">Transmembrane helix</keyword>
<dbReference type="AlphaFoldDB" id="A0A8H7MHC4"/>
<feature type="transmembrane region" description="Helical" evidence="2">
    <location>
        <begin position="20"/>
        <end position="51"/>
    </location>
</feature>
<gene>
    <name evidence="3" type="ORF">EKO04_008718</name>
</gene>
<keyword evidence="4" id="KW-1185">Reference proteome</keyword>
<organism evidence="3 4">
    <name type="scientific">Ascochyta lentis</name>
    <dbReference type="NCBI Taxonomy" id="205686"/>
    <lineage>
        <taxon>Eukaryota</taxon>
        <taxon>Fungi</taxon>
        <taxon>Dikarya</taxon>
        <taxon>Ascomycota</taxon>
        <taxon>Pezizomycotina</taxon>
        <taxon>Dothideomycetes</taxon>
        <taxon>Pleosporomycetidae</taxon>
        <taxon>Pleosporales</taxon>
        <taxon>Pleosporineae</taxon>
        <taxon>Didymellaceae</taxon>
        <taxon>Ascochyta</taxon>
    </lineage>
</organism>
<evidence type="ECO:0000256" key="1">
    <source>
        <dbReference type="SAM" id="MobiDB-lite"/>
    </source>
</evidence>
<accession>A0A8H7MHC4</accession>